<dbReference type="InterPro" id="IPR058923">
    <property type="entry name" value="RCC1-like_dom"/>
</dbReference>
<dbReference type="Pfam" id="PF25390">
    <property type="entry name" value="WD40_RLD"/>
    <property type="match status" value="1"/>
</dbReference>
<name>A0A9K3CSB2_9EUKA</name>
<dbReference type="Gene3D" id="3.20.20.80">
    <property type="entry name" value="Glycosidases"/>
    <property type="match status" value="1"/>
</dbReference>
<feature type="domain" description="RCC1-like" evidence="4">
    <location>
        <begin position="4"/>
        <end position="285"/>
    </location>
</feature>
<reference evidence="5 6" key="1">
    <citation type="journal article" date="2018" name="PLoS ONE">
        <title>The draft genome of Kipferlia bialata reveals reductive genome evolution in fornicate parasites.</title>
        <authorList>
            <person name="Tanifuji G."/>
            <person name="Takabayashi S."/>
            <person name="Kume K."/>
            <person name="Takagi M."/>
            <person name="Nakayama T."/>
            <person name="Kamikawa R."/>
            <person name="Inagaki Y."/>
            <person name="Hashimoto T."/>
        </authorList>
    </citation>
    <scope>NUCLEOTIDE SEQUENCE [LARGE SCALE GENOMIC DNA]</scope>
    <source>
        <strain evidence="5">NY0173</strain>
    </source>
</reference>
<dbReference type="AlphaFoldDB" id="A0A9K3CSB2"/>
<dbReference type="Proteomes" id="UP000265618">
    <property type="component" value="Unassembled WGS sequence"/>
</dbReference>
<accession>A0A9K3CSB2</accession>
<dbReference type="PANTHER" id="PTHR22870:SF408">
    <property type="entry name" value="OS09G0560450 PROTEIN"/>
    <property type="match status" value="1"/>
</dbReference>
<evidence type="ECO:0000313" key="5">
    <source>
        <dbReference type="EMBL" id="GIQ81250.1"/>
    </source>
</evidence>
<feature type="compositionally biased region" description="Low complexity" evidence="3">
    <location>
        <begin position="704"/>
        <end position="718"/>
    </location>
</feature>
<feature type="repeat" description="RCC1" evidence="2">
    <location>
        <begin position="16"/>
        <end position="69"/>
    </location>
</feature>
<dbReference type="Gene3D" id="2.130.10.30">
    <property type="entry name" value="Regulator of chromosome condensation 1/beta-lactamase-inhibitor protein II"/>
    <property type="match status" value="1"/>
</dbReference>
<keyword evidence="6" id="KW-1185">Reference proteome</keyword>
<dbReference type="PROSITE" id="PS00626">
    <property type="entry name" value="RCC1_2"/>
    <property type="match status" value="3"/>
</dbReference>
<dbReference type="PRINTS" id="PR00633">
    <property type="entry name" value="RCCNDNSATION"/>
</dbReference>
<dbReference type="InterPro" id="IPR051210">
    <property type="entry name" value="Ub_ligase/GEF_domain"/>
</dbReference>
<dbReference type="InterPro" id="IPR009091">
    <property type="entry name" value="RCC1/BLIP-II"/>
</dbReference>
<feature type="compositionally biased region" description="Basic and acidic residues" evidence="3">
    <location>
        <begin position="724"/>
        <end position="735"/>
    </location>
</feature>
<gene>
    <name evidence="5" type="ORF">KIPB_002178</name>
</gene>
<protein>
    <recommendedName>
        <fullName evidence="4">RCC1-like domain-containing protein</fullName>
    </recommendedName>
</protein>
<evidence type="ECO:0000259" key="4">
    <source>
        <dbReference type="Pfam" id="PF25390"/>
    </source>
</evidence>
<dbReference type="PROSITE" id="PS50012">
    <property type="entry name" value="RCC1_3"/>
    <property type="match status" value="4"/>
</dbReference>
<evidence type="ECO:0000256" key="1">
    <source>
        <dbReference type="ARBA" id="ARBA00022737"/>
    </source>
</evidence>
<comment type="caution">
    <text evidence="5">The sequence shown here is derived from an EMBL/GenBank/DDBJ whole genome shotgun (WGS) entry which is preliminary data.</text>
</comment>
<evidence type="ECO:0000313" key="6">
    <source>
        <dbReference type="Proteomes" id="UP000265618"/>
    </source>
</evidence>
<feature type="repeat" description="RCC1" evidence="2">
    <location>
        <begin position="182"/>
        <end position="239"/>
    </location>
</feature>
<evidence type="ECO:0000256" key="3">
    <source>
        <dbReference type="SAM" id="MobiDB-lite"/>
    </source>
</evidence>
<sequence length="742" mass="80939">MACGGEQHSVVLTEEGLVYAMGRNEWGQLGPERHKIRDTPTLISPEGFMGRKVISIACGKDHTLVVDDTHTVWGFGSNNLHALGEDVNEYTTTVHPWVIETPTPIDIDVPIVDASCNERHCLIITDTGSLYAFGDNDAGELGTGDFETRATSPVLVTPTWDTDTPVSVSAGQDHSVVLMESGAVYAFGNNDYGQCGNTTADMELGFAILTPVLVDTSVLGGKATQVSAGGAFTLVLDTTHTVYGTGYAEHGQTGEADTLYHNTLSPIPMDTVQASTGVVQSIETGPEGSFLIMGSTPLHPPDRRVLTWICLQRCEDEVDYRDALAQLASSEWSHIISDVSFEAYDLGANSTLVWNGFTDVYPTLKRMGYTSWPMITCRDPARLRQLFSDPEPFISHALQTARINGYPGYNVDFEPADMQDQDGIDFASFLAMFSQALHEAELELQVDVFHWDPEFINPDLIAQTDVDRHVYVSLYMRIIITMDTYCGHFDPTFIDDMDKNIGWYGTDRLGIGLETVDPNTLLPFTYSEMKQRFDLITQDGIREIDGWQCPIPDNWRQLILGVLDNVSATVSEGAEATREAFRHTGFPQATEEVAKGLQRGVDALGRSKAVTETKMWMQENEGVQKASKGLRSACLHVGVFVNRLAKESKAKAGSLPPELVSGAAEEQVNVGVSGLDGDVFEVGQTSSVVHTVDYTMPPEDHPQGEVGEAEGASVAVVGGEEEGEGGREREERETQEGEAEVA</sequence>
<evidence type="ECO:0000256" key="2">
    <source>
        <dbReference type="PROSITE-ProRule" id="PRU00235"/>
    </source>
</evidence>
<feature type="repeat" description="RCC1" evidence="2">
    <location>
        <begin position="70"/>
        <end position="127"/>
    </location>
</feature>
<feature type="region of interest" description="Disordered" evidence="3">
    <location>
        <begin position="696"/>
        <end position="742"/>
    </location>
</feature>
<organism evidence="5 6">
    <name type="scientific">Kipferlia bialata</name>
    <dbReference type="NCBI Taxonomy" id="797122"/>
    <lineage>
        <taxon>Eukaryota</taxon>
        <taxon>Metamonada</taxon>
        <taxon>Carpediemonas-like organisms</taxon>
        <taxon>Kipferlia</taxon>
    </lineage>
</organism>
<keyword evidence="1" id="KW-0677">Repeat</keyword>
<dbReference type="SUPFAM" id="SSF50985">
    <property type="entry name" value="RCC1/BLIP-II"/>
    <property type="match status" value="1"/>
</dbReference>
<dbReference type="PANTHER" id="PTHR22870">
    <property type="entry name" value="REGULATOR OF CHROMOSOME CONDENSATION"/>
    <property type="match status" value="1"/>
</dbReference>
<proteinExistence type="predicted"/>
<dbReference type="EMBL" id="BDIP01000343">
    <property type="protein sequence ID" value="GIQ81250.1"/>
    <property type="molecule type" value="Genomic_DNA"/>
</dbReference>
<dbReference type="OrthoDB" id="10256179at2759"/>
<dbReference type="InterPro" id="IPR000408">
    <property type="entry name" value="Reg_chr_condens"/>
</dbReference>
<feature type="repeat" description="RCC1" evidence="2">
    <location>
        <begin position="128"/>
        <end position="181"/>
    </location>
</feature>